<comment type="caution">
    <text evidence="15">The sequence shown here is derived from an EMBL/GenBank/DDBJ whole genome shotgun (WGS) entry which is preliminary data.</text>
</comment>
<dbReference type="GO" id="GO:0005886">
    <property type="term" value="C:plasma membrane"/>
    <property type="evidence" value="ECO:0007669"/>
    <property type="project" value="UniProtKB-SubCell"/>
</dbReference>
<keyword evidence="15" id="KW-0418">Kinase</keyword>
<evidence type="ECO:0000256" key="12">
    <source>
        <dbReference type="ARBA" id="ARBA00023180"/>
    </source>
</evidence>
<dbReference type="GO" id="GO:0002229">
    <property type="term" value="P:defense response to oomycetes"/>
    <property type="evidence" value="ECO:0007669"/>
    <property type="project" value="UniProtKB-ARBA"/>
</dbReference>
<dbReference type="Proteomes" id="UP001237642">
    <property type="component" value="Unassembled WGS sequence"/>
</dbReference>
<dbReference type="Pfam" id="PF07714">
    <property type="entry name" value="PK_Tyr_Ser-Thr"/>
    <property type="match status" value="1"/>
</dbReference>
<dbReference type="PROSITE" id="PS50011">
    <property type="entry name" value="PROTEIN_KINASE_DOM"/>
    <property type="match status" value="1"/>
</dbReference>
<comment type="subcellular location">
    <subcellularLocation>
        <location evidence="1">Cell membrane</location>
        <topology evidence="1">Single-pass type I membrane protein</topology>
    </subcellularLocation>
</comment>
<keyword evidence="9" id="KW-1133">Transmembrane helix</keyword>
<evidence type="ECO:0000313" key="15">
    <source>
        <dbReference type="EMBL" id="KAK1387765.1"/>
    </source>
</evidence>
<keyword evidence="10" id="KW-0472">Membrane</keyword>
<dbReference type="GO" id="GO:0004672">
    <property type="term" value="F:protein kinase activity"/>
    <property type="evidence" value="ECO:0007669"/>
    <property type="project" value="InterPro"/>
</dbReference>
<evidence type="ECO:0000256" key="2">
    <source>
        <dbReference type="ARBA" id="ARBA00008536"/>
    </source>
</evidence>
<dbReference type="InterPro" id="IPR001245">
    <property type="entry name" value="Ser-Thr/Tyr_kinase_cat_dom"/>
</dbReference>
<dbReference type="Gene3D" id="1.10.510.10">
    <property type="entry name" value="Transferase(Phosphotransferase) domain 1"/>
    <property type="match status" value="1"/>
</dbReference>
<evidence type="ECO:0000256" key="7">
    <source>
        <dbReference type="ARBA" id="ARBA00022741"/>
    </source>
</evidence>
<dbReference type="InterPro" id="IPR000719">
    <property type="entry name" value="Prot_kinase_dom"/>
</dbReference>
<evidence type="ECO:0000256" key="1">
    <source>
        <dbReference type="ARBA" id="ARBA00004251"/>
    </source>
</evidence>
<keyword evidence="4" id="KW-1003">Cell membrane</keyword>
<dbReference type="GO" id="GO:0005524">
    <property type="term" value="F:ATP binding"/>
    <property type="evidence" value="ECO:0007669"/>
    <property type="project" value="UniProtKB-UniRule"/>
</dbReference>
<dbReference type="AlphaFoldDB" id="A0AAD8MSI0"/>
<evidence type="ECO:0000256" key="10">
    <source>
        <dbReference type="ARBA" id="ARBA00023136"/>
    </source>
</evidence>
<keyword evidence="5" id="KW-0812">Transmembrane</keyword>
<keyword evidence="12" id="KW-0325">Glycoprotein</keyword>
<keyword evidence="16" id="KW-1185">Reference proteome</keyword>
<keyword evidence="6" id="KW-0732">Signal</keyword>
<evidence type="ECO:0000256" key="11">
    <source>
        <dbReference type="ARBA" id="ARBA00023170"/>
    </source>
</evidence>
<reference evidence="15" key="1">
    <citation type="submission" date="2023-02" db="EMBL/GenBank/DDBJ databases">
        <title>Genome of toxic invasive species Heracleum sosnowskyi carries increased number of genes despite the absence of recent whole-genome duplications.</title>
        <authorList>
            <person name="Schelkunov M."/>
            <person name="Shtratnikova V."/>
            <person name="Makarenko M."/>
            <person name="Klepikova A."/>
            <person name="Omelchenko D."/>
            <person name="Novikova G."/>
            <person name="Obukhova E."/>
            <person name="Bogdanov V."/>
            <person name="Penin A."/>
            <person name="Logacheva M."/>
        </authorList>
    </citation>
    <scope>NUCLEOTIDE SEQUENCE</scope>
    <source>
        <strain evidence="15">Hsosn_3</strain>
        <tissue evidence="15">Leaf</tissue>
    </source>
</reference>
<dbReference type="InterPro" id="IPR017441">
    <property type="entry name" value="Protein_kinase_ATP_BS"/>
</dbReference>
<keyword evidence="11" id="KW-0675">Receptor</keyword>
<dbReference type="PANTHER" id="PTHR45621">
    <property type="entry name" value="OS01G0588500 PROTEIN-RELATED"/>
    <property type="match status" value="1"/>
</dbReference>
<gene>
    <name evidence="15" type="ORF">POM88_015943</name>
</gene>
<evidence type="ECO:0000256" key="6">
    <source>
        <dbReference type="ARBA" id="ARBA00022729"/>
    </source>
</evidence>
<keyword evidence="7 13" id="KW-0547">Nucleotide-binding</keyword>
<evidence type="ECO:0000256" key="13">
    <source>
        <dbReference type="PROSITE-ProRule" id="PRU10141"/>
    </source>
</evidence>
<dbReference type="EMBL" id="JAUIZM010000004">
    <property type="protein sequence ID" value="KAK1387765.1"/>
    <property type="molecule type" value="Genomic_DNA"/>
</dbReference>
<dbReference type="PROSITE" id="PS00107">
    <property type="entry name" value="PROTEIN_KINASE_ATP"/>
    <property type="match status" value="1"/>
</dbReference>
<sequence length="345" mass="38698">MKKFFAFLTVTAQTITANREAKAARNSGVLEAILKSSKLKSYTFNDLSVATRKFHPDSVLGKGASGTVFRGCVAENTFAAAKRGTGLVIAIKRYNNKVLEADNKLLTEINSVEKLCHPNIVKLIGYCKDKNHRLLVYEYMPQGSLDTHLFRRDSRDSDFQPLSWKLRLSIALGAAKGLAYLHSPEVNVIHRNVKTSSILIDSKYNAKLSDFGVASDGSELEETHVTTRLQETFGYLDPEYFCLGHLTMRSDVFSFGVVLLEILTGRKAIDRNFPTEDRFLAFWDRSRLSEERVILDIMDADIKGQYTEGAAKEAFSLALKCTLLDSRSRPDAKQVVEELEQLLDL</sequence>
<dbReference type="InterPro" id="IPR011009">
    <property type="entry name" value="Kinase-like_dom_sf"/>
</dbReference>
<evidence type="ECO:0000259" key="14">
    <source>
        <dbReference type="PROSITE" id="PS50011"/>
    </source>
</evidence>
<feature type="domain" description="Protein kinase" evidence="14">
    <location>
        <begin position="54"/>
        <end position="343"/>
    </location>
</feature>
<comment type="similarity">
    <text evidence="2">In the N-terminal section; belongs to the leguminous lectin family.</text>
</comment>
<dbReference type="FunFam" id="1.10.510.10:FF:000240">
    <property type="entry name" value="Lectin-domain containing receptor kinase A4.3"/>
    <property type="match status" value="1"/>
</dbReference>
<dbReference type="InterPro" id="IPR050823">
    <property type="entry name" value="Plant_Ser_Thr_Prot_Kinase"/>
</dbReference>
<protein>
    <submittedName>
        <fullName evidence="15">Protein kinase APK1A chloroplastic</fullName>
    </submittedName>
</protein>
<dbReference type="Gene3D" id="3.30.200.20">
    <property type="entry name" value="Phosphorylase Kinase, domain 1"/>
    <property type="match status" value="1"/>
</dbReference>
<keyword evidence="8 13" id="KW-0067">ATP-binding</keyword>
<accession>A0AAD8MSI0</accession>
<organism evidence="15 16">
    <name type="scientific">Heracleum sosnowskyi</name>
    <dbReference type="NCBI Taxonomy" id="360622"/>
    <lineage>
        <taxon>Eukaryota</taxon>
        <taxon>Viridiplantae</taxon>
        <taxon>Streptophyta</taxon>
        <taxon>Embryophyta</taxon>
        <taxon>Tracheophyta</taxon>
        <taxon>Spermatophyta</taxon>
        <taxon>Magnoliopsida</taxon>
        <taxon>eudicotyledons</taxon>
        <taxon>Gunneridae</taxon>
        <taxon>Pentapetalae</taxon>
        <taxon>asterids</taxon>
        <taxon>campanulids</taxon>
        <taxon>Apiales</taxon>
        <taxon>Apiaceae</taxon>
        <taxon>Apioideae</taxon>
        <taxon>apioid superclade</taxon>
        <taxon>Tordylieae</taxon>
        <taxon>Tordyliinae</taxon>
        <taxon>Heracleum</taxon>
    </lineage>
</organism>
<evidence type="ECO:0000256" key="8">
    <source>
        <dbReference type="ARBA" id="ARBA00022840"/>
    </source>
</evidence>
<keyword evidence="15" id="KW-0808">Transferase</keyword>
<feature type="binding site" evidence="13">
    <location>
        <position position="92"/>
    </location>
    <ligand>
        <name>ATP</name>
        <dbReference type="ChEBI" id="CHEBI:30616"/>
    </ligand>
</feature>
<reference evidence="15" key="2">
    <citation type="submission" date="2023-05" db="EMBL/GenBank/DDBJ databases">
        <authorList>
            <person name="Schelkunov M.I."/>
        </authorList>
    </citation>
    <scope>NUCLEOTIDE SEQUENCE</scope>
    <source>
        <strain evidence="15">Hsosn_3</strain>
        <tissue evidence="15">Leaf</tissue>
    </source>
</reference>
<dbReference type="SUPFAM" id="SSF56112">
    <property type="entry name" value="Protein kinase-like (PK-like)"/>
    <property type="match status" value="1"/>
</dbReference>
<evidence type="ECO:0000313" key="16">
    <source>
        <dbReference type="Proteomes" id="UP001237642"/>
    </source>
</evidence>
<evidence type="ECO:0000256" key="9">
    <source>
        <dbReference type="ARBA" id="ARBA00022989"/>
    </source>
</evidence>
<comment type="similarity">
    <text evidence="3">In the C-terminal section; belongs to the protein kinase superfamily. Ser/Thr protein kinase family.</text>
</comment>
<dbReference type="PIRSF" id="PIRSF000654">
    <property type="entry name" value="Integrin-linked_kinase"/>
    <property type="match status" value="1"/>
</dbReference>
<proteinExistence type="inferred from homology"/>
<evidence type="ECO:0000256" key="5">
    <source>
        <dbReference type="ARBA" id="ARBA00022692"/>
    </source>
</evidence>
<evidence type="ECO:0000256" key="4">
    <source>
        <dbReference type="ARBA" id="ARBA00022475"/>
    </source>
</evidence>
<name>A0AAD8MSI0_9APIA</name>
<evidence type="ECO:0000256" key="3">
    <source>
        <dbReference type="ARBA" id="ARBA00010217"/>
    </source>
</evidence>